<dbReference type="Proteomes" id="UP000053558">
    <property type="component" value="Unassembled WGS sequence"/>
</dbReference>
<accession>A0A5M3MF87</accession>
<dbReference type="PANTHER" id="PTHR10622:SF10">
    <property type="entry name" value="HET DOMAIN-CONTAINING PROTEIN"/>
    <property type="match status" value="1"/>
</dbReference>
<evidence type="ECO:0000313" key="2">
    <source>
        <dbReference type="EMBL" id="EIW77454.1"/>
    </source>
</evidence>
<dbReference type="KEGG" id="cput:CONPUDRAFT_62502"/>
<protein>
    <recommendedName>
        <fullName evidence="1">Heterokaryon incompatibility domain-containing protein</fullName>
    </recommendedName>
</protein>
<dbReference type="RefSeq" id="XP_007772380.1">
    <property type="nucleotide sequence ID" value="XM_007774190.1"/>
</dbReference>
<sequence length="302" mass="35281">MLLDELSYYVQNEVPVHLIYIPQSRLVDRNFVEEHFRNHLLREVYGNPSRWRESLPARPKILGKPIDVTDERQLCRFIIRQIVTYAILSHRWEQEEVTYSECISIYKPPETAYNFSGRNKLWRFLDAASSIGIQFAWADTCCIDKSSSAELDEAIRSMFRWYQNSALCVVHLAQTNFLGDMHRDEWFNRGWTLQELLAPSRIKFVNKDWELLVGAYNDKDNRKVTQIPLEVLAEPFVPKTDKINTKMRWAALRKTTRAEDSAYSLMGMLGVSIRTAYGEGRTRAFHRLIKAVVDDVKDLSVL</sequence>
<dbReference type="InterPro" id="IPR010730">
    <property type="entry name" value="HET"/>
</dbReference>
<dbReference type="OMA" id="KPPETAY"/>
<dbReference type="EMBL" id="JH711584">
    <property type="protein sequence ID" value="EIW77454.1"/>
    <property type="molecule type" value="Genomic_DNA"/>
</dbReference>
<feature type="domain" description="Heterokaryon incompatibility" evidence="1">
    <location>
        <begin position="85"/>
        <end position="175"/>
    </location>
</feature>
<dbReference type="OrthoDB" id="674604at2759"/>
<dbReference type="Pfam" id="PF06985">
    <property type="entry name" value="HET"/>
    <property type="match status" value="1"/>
</dbReference>
<name>A0A5M3MF87_CONPW</name>
<dbReference type="GeneID" id="19208241"/>
<keyword evidence="3" id="KW-1185">Reference proteome</keyword>
<feature type="non-terminal residue" evidence="2">
    <location>
        <position position="302"/>
    </location>
</feature>
<evidence type="ECO:0000259" key="1">
    <source>
        <dbReference type="Pfam" id="PF06985"/>
    </source>
</evidence>
<gene>
    <name evidence="2" type="ORF">CONPUDRAFT_62502</name>
</gene>
<reference evidence="3" key="1">
    <citation type="journal article" date="2012" name="Science">
        <title>The Paleozoic origin of enzymatic lignin decomposition reconstructed from 31 fungal genomes.</title>
        <authorList>
            <person name="Floudas D."/>
            <person name="Binder M."/>
            <person name="Riley R."/>
            <person name="Barry K."/>
            <person name="Blanchette R.A."/>
            <person name="Henrissat B."/>
            <person name="Martinez A.T."/>
            <person name="Otillar R."/>
            <person name="Spatafora J.W."/>
            <person name="Yadav J.S."/>
            <person name="Aerts A."/>
            <person name="Benoit I."/>
            <person name="Boyd A."/>
            <person name="Carlson A."/>
            <person name="Copeland A."/>
            <person name="Coutinho P.M."/>
            <person name="de Vries R.P."/>
            <person name="Ferreira P."/>
            <person name="Findley K."/>
            <person name="Foster B."/>
            <person name="Gaskell J."/>
            <person name="Glotzer D."/>
            <person name="Gorecki P."/>
            <person name="Heitman J."/>
            <person name="Hesse C."/>
            <person name="Hori C."/>
            <person name="Igarashi K."/>
            <person name="Jurgens J.A."/>
            <person name="Kallen N."/>
            <person name="Kersten P."/>
            <person name="Kohler A."/>
            <person name="Kuees U."/>
            <person name="Kumar T.K.A."/>
            <person name="Kuo A."/>
            <person name="LaButti K."/>
            <person name="Larrondo L.F."/>
            <person name="Lindquist E."/>
            <person name="Ling A."/>
            <person name="Lombard V."/>
            <person name="Lucas S."/>
            <person name="Lundell T."/>
            <person name="Martin R."/>
            <person name="McLaughlin D.J."/>
            <person name="Morgenstern I."/>
            <person name="Morin E."/>
            <person name="Murat C."/>
            <person name="Nagy L.G."/>
            <person name="Nolan M."/>
            <person name="Ohm R.A."/>
            <person name="Patyshakuliyeva A."/>
            <person name="Rokas A."/>
            <person name="Ruiz-Duenas F.J."/>
            <person name="Sabat G."/>
            <person name="Salamov A."/>
            <person name="Samejima M."/>
            <person name="Schmutz J."/>
            <person name="Slot J.C."/>
            <person name="St John F."/>
            <person name="Stenlid J."/>
            <person name="Sun H."/>
            <person name="Sun S."/>
            <person name="Syed K."/>
            <person name="Tsang A."/>
            <person name="Wiebenga A."/>
            <person name="Young D."/>
            <person name="Pisabarro A."/>
            <person name="Eastwood D.C."/>
            <person name="Martin F."/>
            <person name="Cullen D."/>
            <person name="Grigoriev I.V."/>
            <person name="Hibbett D.S."/>
        </authorList>
    </citation>
    <scope>NUCLEOTIDE SEQUENCE [LARGE SCALE GENOMIC DNA]</scope>
    <source>
        <strain evidence="3">RWD-64-598 SS2</strain>
    </source>
</reference>
<dbReference type="AlphaFoldDB" id="A0A5M3MF87"/>
<proteinExistence type="predicted"/>
<comment type="caution">
    <text evidence="2">The sequence shown here is derived from an EMBL/GenBank/DDBJ whole genome shotgun (WGS) entry which is preliminary data.</text>
</comment>
<evidence type="ECO:0000313" key="3">
    <source>
        <dbReference type="Proteomes" id="UP000053558"/>
    </source>
</evidence>
<organism evidence="2 3">
    <name type="scientific">Coniophora puteana (strain RWD-64-598)</name>
    <name type="common">Brown rot fungus</name>
    <dbReference type="NCBI Taxonomy" id="741705"/>
    <lineage>
        <taxon>Eukaryota</taxon>
        <taxon>Fungi</taxon>
        <taxon>Dikarya</taxon>
        <taxon>Basidiomycota</taxon>
        <taxon>Agaricomycotina</taxon>
        <taxon>Agaricomycetes</taxon>
        <taxon>Agaricomycetidae</taxon>
        <taxon>Boletales</taxon>
        <taxon>Coniophorineae</taxon>
        <taxon>Coniophoraceae</taxon>
        <taxon>Coniophora</taxon>
    </lineage>
</organism>
<dbReference type="PANTHER" id="PTHR10622">
    <property type="entry name" value="HET DOMAIN-CONTAINING PROTEIN"/>
    <property type="match status" value="1"/>
</dbReference>